<proteinExistence type="predicted"/>
<reference evidence="1" key="2">
    <citation type="journal article" date="2015" name="Data Brief">
        <title>Shoot transcriptome of the giant reed, Arundo donax.</title>
        <authorList>
            <person name="Barrero R.A."/>
            <person name="Guerrero F.D."/>
            <person name="Moolhuijzen P."/>
            <person name="Goolsby J.A."/>
            <person name="Tidwell J."/>
            <person name="Bellgard S.E."/>
            <person name="Bellgard M.I."/>
        </authorList>
    </citation>
    <scope>NUCLEOTIDE SEQUENCE</scope>
    <source>
        <tissue evidence="1">Shoot tissue taken approximately 20 cm above the soil surface</tissue>
    </source>
</reference>
<accession>A0A0A9BTE1</accession>
<sequence length="16" mass="1884">MKEIAMIDHHCRFGVP</sequence>
<name>A0A0A9BTE1_ARUDO</name>
<evidence type="ECO:0000313" key="1">
    <source>
        <dbReference type="EMBL" id="JAD62527.1"/>
    </source>
</evidence>
<organism evidence="1">
    <name type="scientific">Arundo donax</name>
    <name type="common">Giant reed</name>
    <name type="synonym">Donax arundinaceus</name>
    <dbReference type="NCBI Taxonomy" id="35708"/>
    <lineage>
        <taxon>Eukaryota</taxon>
        <taxon>Viridiplantae</taxon>
        <taxon>Streptophyta</taxon>
        <taxon>Embryophyta</taxon>
        <taxon>Tracheophyta</taxon>
        <taxon>Spermatophyta</taxon>
        <taxon>Magnoliopsida</taxon>
        <taxon>Liliopsida</taxon>
        <taxon>Poales</taxon>
        <taxon>Poaceae</taxon>
        <taxon>PACMAD clade</taxon>
        <taxon>Arundinoideae</taxon>
        <taxon>Arundineae</taxon>
        <taxon>Arundo</taxon>
    </lineage>
</organism>
<reference evidence="1" key="1">
    <citation type="submission" date="2014-09" db="EMBL/GenBank/DDBJ databases">
        <authorList>
            <person name="Magalhaes I.L.F."/>
            <person name="Oliveira U."/>
            <person name="Santos F.R."/>
            <person name="Vidigal T.H.D.A."/>
            <person name="Brescovit A.D."/>
            <person name="Santos A.J."/>
        </authorList>
    </citation>
    <scope>NUCLEOTIDE SEQUENCE</scope>
    <source>
        <tissue evidence="1">Shoot tissue taken approximately 20 cm above the soil surface</tissue>
    </source>
</reference>
<dbReference type="EMBL" id="GBRH01235368">
    <property type="protein sequence ID" value="JAD62527.1"/>
    <property type="molecule type" value="Transcribed_RNA"/>
</dbReference>
<protein>
    <submittedName>
        <fullName evidence="1">Uncharacterized protein</fullName>
    </submittedName>
</protein>
<dbReference type="AlphaFoldDB" id="A0A0A9BTE1"/>